<keyword evidence="2" id="KW-1185">Reference proteome</keyword>
<comment type="caution">
    <text evidence="1">The sequence shown here is derived from an EMBL/GenBank/DDBJ whole genome shotgun (WGS) entry which is preliminary data.</text>
</comment>
<accession>A0ABS1BU75</accession>
<proteinExistence type="predicted"/>
<protein>
    <recommendedName>
        <fullName evidence="3">Phage protein</fullName>
    </recommendedName>
</protein>
<evidence type="ECO:0008006" key="3">
    <source>
        <dbReference type="Google" id="ProtNLM"/>
    </source>
</evidence>
<dbReference type="RefSeq" id="WP_200522794.1">
    <property type="nucleotide sequence ID" value="NZ_JAEHNZ010000003.1"/>
</dbReference>
<dbReference type="EMBL" id="JAEHNZ010000003">
    <property type="protein sequence ID" value="MBK0396719.1"/>
    <property type="molecule type" value="Genomic_DNA"/>
</dbReference>
<name>A0ABS1BU75_9NEIS</name>
<dbReference type="Proteomes" id="UP000614058">
    <property type="component" value="Unassembled WGS sequence"/>
</dbReference>
<gene>
    <name evidence="1" type="ORF">JDW22_09085</name>
</gene>
<evidence type="ECO:0000313" key="1">
    <source>
        <dbReference type="EMBL" id="MBK0396719.1"/>
    </source>
</evidence>
<sequence>MRSVVVADTWDGDEIIWFEGRYYVLPREEENIYDLGATLGEAIAWLFESGVLVQFEDEGEIPFEPYDPSQYSDDED</sequence>
<organism evidence="1 2">
    <name type="scientific">Kingella bonacorsii</name>
    <dbReference type="NCBI Taxonomy" id="2796361"/>
    <lineage>
        <taxon>Bacteria</taxon>
        <taxon>Pseudomonadati</taxon>
        <taxon>Pseudomonadota</taxon>
        <taxon>Betaproteobacteria</taxon>
        <taxon>Neisseriales</taxon>
        <taxon>Neisseriaceae</taxon>
        <taxon>Kingella</taxon>
    </lineage>
</organism>
<evidence type="ECO:0000313" key="2">
    <source>
        <dbReference type="Proteomes" id="UP000614058"/>
    </source>
</evidence>
<reference evidence="1 2" key="1">
    <citation type="journal article" date="2021" name="Pathogens">
        <title>Isolation and Characterization of Kingella bonacorsii sp. nov., A Novel Kingella Species Detected in a Stable Periodontitis Subject.</title>
        <authorList>
            <person name="Antezack A."/>
            <person name="Boxberger M."/>
            <person name="Rolland C."/>
            <person name="Monnet-Corti V."/>
            <person name="La Scola B."/>
        </authorList>
    </citation>
    <scope>NUCLEOTIDE SEQUENCE [LARGE SCALE GENOMIC DNA]</scope>
    <source>
        <strain evidence="1 2">Marseille-Q4569</strain>
    </source>
</reference>